<evidence type="ECO:0000256" key="1">
    <source>
        <dbReference type="ARBA" id="ARBA00004651"/>
    </source>
</evidence>
<keyword evidence="4 6" id="KW-1133">Transmembrane helix</keyword>
<evidence type="ECO:0000256" key="2">
    <source>
        <dbReference type="ARBA" id="ARBA00022475"/>
    </source>
</evidence>
<feature type="transmembrane region" description="Helical" evidence="6">
    <location>
        <begin position="7"/>
        <end position="23"/>
    </location>
</feature>
<protein>
    <submittedName>
        <fullName evidence="7">CidA/LrgA family holin-like protein</fullName>
    </submittedName>
</protein>
<sequence>MTILRIIMHIAILYLFYWVGAWIQQTFDLFIPGSIIGMLLLFVLFATKVIKPKWIEYGTSLLLRHMPLLFLPVTVGVLNFLDVFSGKGFLLVIIALISTIIVMVCSGALSQLLATRKEQKL</sequence>
<keyword evidence="8" id="KW-1185">Reference proteome</keyword>
<dbReference type="RefSeq" id="WP_275120443.1">
    <property type="nucleotide sequence ID" value="NZ_JAOTPO010000022.1"/>
</dbReference>
<feature type="transmembrane region" description="Helical" evidence="6">
    <location>
        <begin position="62"/>
        <end position="83"/>
    </location>
</feature>
<gene>
    <name evidence="7" type="ORF">N7Z68_21100</name>
</gene>
<evidence type="ECO:0000313" key="8">
    <source>
        <dbReference type="Proteomes" id="UP001148125"/>
    </source>
</evidence>
<keyword evidence="3 6" id="KW-0812">Transmembrane</keyword>
<accession>A0ABT5VK89</accession>
<comment type="caution">
    <text evidence="7">The sequence shown here is derived from an EMBL/GenBank/DDBJ whole genome shotgun (WGS) entry which is preliminary data.</text>
</comment>
<proteinExistence type="predicted"/>
<keyword evidence="5 6" id="KW-0472">Membrane</keyword>
<keyword evidence="2" id="KW-1003">Cell membrane</keyword>
<dbReference type="Pfam" id="PF03788">
    <property type="entry name" value="LrgA"/>
    <property type="match status" value="1"/>
</dbReference>
<evidence type="ECO:0000256" key="6">
    <source>
        <dbReference type="SAM" id="Phobius"/>
    </source>
</evidence>
<dbReference type="InterPro" id="IPR005538">
    <property type="entry name" value="LrgA/CidA"/>
</dbReference>
<evidence type="ECO:0000256" key="5">
    <source>
        <dbReference type="ARBA" id="ARBA00023136"/>
    </source>
</evidence>
<reference evidence="7" key="1">
    <citation type="submission" date="2024-05" db="EMBL/GenBank/DDBJ databases">
        <title>Alkalihalobacillus sp. strain MEB203 novel alkaliphilic bacterium from Lonar Lake, India.</title>
        <authorList>
            <person name="Joshi A."/>
            <person name="Thite S."/>
            <person name="Mengade P."/>
        </authorList>
    </citation>
    <scope>NUCLEOTIDE SEQUENCE</scope>
    <source>
        <strain evidence="7">MEB 203</strain>
    </source>
</reference>
<feature type="transmembrane region" description="Helical" evidence="6">
    <location>
        <begin position="29"/>
        <end position="50"/>
    </location>
</feature>
<dbReference type="EMBL" id="JAOTPO010000022">
    <property type="protein sequence ID" value="MDE5415851.1"/>
    <property type="molecule type" value="Genomic_DNA"/>
</dbReference>
<organism evidence="7 8">
    <name type="scientific">Alkalihalobacterium chitinilyticum</name>
    <dbReference type="NCBI Taxonomy" id="2980103"/>
    <lineage>
        <taxon>Bacteria</taxon>
        <taxon>Bacillati</taxon>
        <taxon>Bacillota</taxon>
        <taxon>Bacilli</taxon>
        <taxon>Bacillales</taxon>
        <taxon>Bacillaceae</taxon>
        <taxon>Alkalihalobacterium</taxon>
    </lineage>
</organism>
<evidence type="ECO:0000256" key="4">
    <source>
        <dbReference type="ARBA" id="ARBA00022989"/>
    </source>
</evidence>
<name>A0ABT5VK89_9BACI</name>
<evidence type="ECO:0000256" key="3">
    <source>
        <dbReference type="ARBA" id="ARBA00022692"/>
    </source>
</evidence>
<dbReference type="Proteomes" id="UP001148125">
    <property type="component" value="Unassembled WGS sequence"/>
</dbReference>
<dbReference type="PANTHER" id="PTHR33931">
    <property type="entry name" value="HOLIN-LIKE PROTEIN CIDA-RELATED"/>
    <property type="match status" value="1"/>
</dbReference>
<dbReference type="PANTHER" id="PTHR33931:SF2">
    <property type="entry name" value="HOLIN-LIKE PROTEIN CIDA"/>
    <property type="match status" value="1"/>
</dbReference>
<comment type="subcellular location">
    <subcellularLocation>
        <location evidence="1">Cell membrane</location>
        <topology evidence="1">Multi-pass membrane protein</topology>
    </subcellularLocation>
</comment>
<evidence type="ECO:0000313" key="7">
    <source>
        <dbReference type="EMBL" id="MDE5415851.1"/>
    </source>
</evidence>
<dbReference type="NCBIfam" id="NF002460">
    <property type="entry name" value="PRK01658.1"/>
    <property type="match status" value="1"/>
</dbReference>
<feature type="transmembrane region" description="Helical" evidence="6">
    <location>
        <begin position="89"/>
        <end position="114"/>
    </location>
</feature>